<name>A7S4N8_NEMVE</name>
<evidence type="ECO:0000256" key="2">
    <source>
        <dbReference type="ARBA" id="ARBA00007191"/>
    </source>
</evidence>
<organism evidence="12 13">
    <name type="scientific">Nematostella vectensis</name>
    <name type="common">Starlet sea anemone</name>
    <dbReference type="NCBI Taxonomy" id="45351"/>
    <lineage>
        <taxon>Eukaryota</taxon>
        <taxon>Metazoa</taxon>
        <taxon>Cnidaria</taxon>
        <taxon>Anthozoa</taxon>
        <taxon>Hexacorallia</taxon>
        <taxon>Actiniaria</taxon>
        <taxon>Edwardsiidae</taxon>
        <taxon>Nematostella</taxon>
    </lineage>
</organism>
<keyword evidence="4 10" id="KW-0963">Cytoplasm</keyword>
<accession>A7S4N8</accession>
<proteinExistence type="inferred from homology"/>
<keyword evidence="13" id="KW-1185">Reference proteome</keyword>
<dbReference type="GO" id="GO:0045505">
    <property type="term" value="F:dynein intermediate chain binding"/>
    <property type="evidence" value="ECO:0000318"/>
    <property type="project" value="GO_Central"/>
</dbReference>
<comment type="subcellular location">
    <subcellularLocation>
        <location evidence="1 10">Cytoplasm</location>
        <location evidence="1 10">Cytoskeleton</location>
    </subcellularLocation>
</comment>
<gene>
    <name evidence="12" type="ORF">NEMVEDRAFT_v1g185619</name>
</gene>
<evidence type="ECO:0000256" key="3">
    <source>
        <dbReference type="ARBA" id="ARBA00022448"/>
    </source>
</evidence>
<dbReference type="Proteomes" id="UP000001593">
    <property type="component" value="Unassembled WGS sequence"/>
</dbReference>
<dbReference type="SMART" id="SM00960">
    <property type="entry name" value="Robl_LC7"/>
    <property type="match status" value="1"/>
</dbReference>
<dbReference type="GO" id="GO:0005813">
    <property type="term" value="C:centrosome"/>
    <property type="evidence" value="ECO:0000318"/>
    <property type="project" value="GO_Central"/>
</dbReference>
<dbReference type="Pfam" id="PF03259">
    <property type="entry name" value="Robl_LC7"/>
    <property type="match status" value="1"/>
</dbReference>
<evidence type="ECO:0000256" key="5">
    <source>
        <dbReference type="ARBA" id="ARBA00022701"/>
    </source>
</evidence>
<keyword evidence="7 10" id="KW-0505">Motor protein</keyword>
<dbReference type="AlphaFoldDB" id="A7S4N8"/>
<evidence type="ECO:0000256" key="10">
    <source>
        <dbReference type="PIRNR" id="PIRNR009998"/>
    </source>
</evidence>
<evidence type="ECO:0000256" key="6">
    <source>
        <dbReference type="ARBA" id="ARBA00023017"/>
    </source>
</evidence>
<dbReference type="EMBL" id="DS469579">
    <property type="protein sequence ID" value="EDO41356.1"/>
    <property type="molecule type" value="Genomic_DNA"/>
</dbReference>
<dbReference type="GO" id="GO:0005874">
    <property type="term" value="C:microtubule"/>
    <property type="evidence" value="ECO:0007669"/>
    <property type="project" value="UniProtKB-UniRule"/>
</dbReference>
<dbReference type="STRING" id="45351.A7S4N8"/>
<evidence type="ECO:0000256" key="9">
    <source>
        <dbReference type="ARBA" id="ARBA00025362"/>
    </source>
</evidence>
<dbReference type="InterPro" id="IPR004942">
    <property type="entry name" value="Roadblock/LAMTOR2_dom"/>
</dbReference>
<keyword evidence="5 10" id="KW-0493">Microtubule</keyword>
<evidence type="ECO:0000256" key="1">
    <source>
        <dbReference type="ARBA" id="ARBA00004245"/>
    </source>
</evidence>
<dbReference type="SUPFAM" id="SSF103196">
    <property type="entry name" value="Roadblock/LC7 domain"/>
    <property type="match status" value="1"/>
</dbReference>
<evidence type="ECO:0000313" key="12">
    <source>
        <dbReference type="EMBL" id="EDO41356.1"/>
    </source>
</evidence>
<sequence length="111" mass="12202">MALQVERRLERIQSHKGVLGSAVINPEGKVLRTSMDTTTTNQYANMCKNLASMARGTVRDVDPADDLLILRVRTKEHEVIIAPERTGDGTFFIVALQSIRNVAPEGSIALL</sequence>
<keyword evidence="8 10" id="KW-0206">Cytoskeleton</keyword>
<reference evidence="12 13" key="1">
    <citation type="journal article" date="2007" name="Science">
        <title>Sea anemone genome reveals ancestral eumetazoan gene repertoire and genomic organization.</title>
        <authorList>
            <person name="Putnam N.H."/>
            <person name="Srivastava M."/>
            <person name="Hellsten U."/>
            <person name="Dirks B."/>
            <person name="Chapman J."/>
            <person name="Salamov A."/>
            <person name="Terry A."/>
            <person name="Shapiro H."/>
            <person name="Lindquist E."/>
            <person name="Kapitonov V.V."/>
            <person name="Jurka J."/>
            <person name="Genikhovich G."/>
            <person name="Grigoriev I.V."/>
            <person name="Lucas S.M."/>
            <person name="Steele R.E."/>
            <person name="Finnerty J.R."/>
            <person name="Technau U."/>
            <person name="Martindale M.Q."/>
            <person name="Rokhsar D.S."/>
        </authorList>
    </citation>
    <scope>NUCLEOTIDE SEQUENCE [LARGE SCALE GENOMIC DNA]</scope>
    <source>
        <strain evidence="13">CH2 X CH6</strain>
    </source>
</reference>
<dbReference type="GO" id="GO:0005868">
    <property type="term" value="C:cytoplasmic dynein complex"/>
    <property type="evidence" value="ECO:0000318"/>
    <property type="project" value="GO_Central"/>
</dbReference>
<evidence type="ECO:0000256" key="4">
    <source>
        <dbReference type="ARBA" id="ARBA00022490"/>
    </source>
</evidence>
<protein>
    <recommendedName>
        <fullName evidence="10">Dynein light chain roadblock</fullName>
    </recommendedName>
</protein>
<dbReference type="PIRSF" id="PIRSF009998">
    <property type="entry name" value="DLC7"/>
    <property type="match status" value="1"/>
</dbReference>
<dbReference type="InterPro" id="IPR016561">
    <property type="entry name" value="DYNLRB1/2"/>
</dbReference>
<dbReference type="InParanoid" id="A7S4N8"/>
<dbReference type="GO" id="GO:0005737">
    <property type="term" value="C:cytoplasm"/>
    <property type="evidence" value="ECO:0000318"/>
    <property type="project" value="GO_Central"/>
</dbReference>
<keyword evidence="6 10" id="KW-0243">Dynein</keyword>
<dbReference type="eggNOG" id="KOG4115">
    <property type="taxonomic scope" value="Eukaryota"/>
</dbReference>
<evidence type="ECO:0000313" key="13">
    <source>
        <dbReference type="Proteomes" id="UP000001593"/>
    </source>
</evidence>
<dbReference type="PhylomeDB" id="A7S4N8"/>
<dbReference type="HOGENOM" id="CLU_113002_3_2_1"/>
<comment type="function">
    <text evidence="9">Acts as one of several non-catalytic accessory components of the cytoplasmic dynein 1 complex that are thought to be involved in linking dynein to cargos and to adapter proteins that regulate dynein function. Cytoplasmic dynein 1 acts as a motor for the intracellular retrograde motility of vesicles and organelles along microtubules.</text>
</comment>
<dbReference type="GO" id="GO:0007018">
    <property type="term" value="P:microtubule-based movement"/>
    <property type="evidence" value="ECO:0000318"/>
    <property type="project" value="GO_Central"/>
</dbReference>
<evidence type="ECO:0000259" key="11">
    <source>
        <dbReference type="SMART" id="SM00960"/>
    </source>
</evidence>
<feature type="domain" description="Roadblock/LAMTOR2" evidence="11">
    <location>
        <begin position="5"/>
        <end position="96"/>
    </location>
</feature>
<dbReference type="PANTHER" id="PTHR10779">
    <property type="entry name" value="DYNEIN LIGHT CHAIN ROADBLOCK"/>
    <property type="match status" value="1"/>
</dbReference>
<comment type="similarity">
    <text evidence="2 10">Belongs to the GAMAD family.</text>
</comment>
<evidence type="ECO:0000256" key="7">
    <source>
        <dbReference type="ARBA" id="ARBA00023175"/>
    </source>
</evidence>
<evidence type="ECO:0000256" key="8">
    <source>
        <dbReference type="ARBA" id="ARBA00023212"/>
    </source>
</evidence>
<dbReference type="Gene3D" id="3.30.450.30">
    <property type="entry name" value="Dynein light chain 2a, cytoplasmic"/>
    <property type="match status" value="1"/>
</dbReference>
<keyword evidence="3 10" id="KW-0813">Transport</keyword>